<accession>A0A4Q9PHR2</accession>
<dbReference type="AlphaFoldDB" id="A0A4Q9PHR2"/>
<organism evidence="2 3">
    <name type="scientific">Dichomitus squalens</name>
    <dbReference type="NCBI Taxonomy" id="114155"/>
    <lineage>
        <taxon>Eukaryota</taxon>
        <taxon>Fungi</taxon>
        <taxon>Dikarya</taxon>
        <taxon>Basidiomycota</taxon>
        <taxon>Agaricomycotina</taxon>
        <taxon>Agaricomycetes</taxon>
        <taxon>Polyporales</taxon>
        <taxon>Polyporaceae</taxon>
        <taxon>Dichomitus</taxon>
    </lineage>
</organism>
<keyword evidence="1" id="KW-0812">Transmembrane</keyword>
<name>A0A4Q9PHR2_9APHY</name>
<protein>
    <submittedName>
        <fullName evidence="2">Uncharacterized protein</fullName>
    </submittedName>
</protein>
<feature type="transmembrane region" description="Helical" evidence="1">
    <location>
        <begin position="6"/>
        <end position="26"/>
    </location>
</feature>
<gene>
    <name evidence="2" type="ORF">BD310DRAFT_937976</name>
</gene>
<proteinExistence type="predicted"/>
<sequence>MTCEEGLWGYVVGTATMPITLPYILCDSKSQYSTMLHPGNEHSIAPFHRYHKRQLEVSSAHIDEATTNTT</sequence>
<keyword evidence="3" id="KW-1185">Reference proteome</keyword>
<keyword evidence="1" id="KW-0472">Membrane</keyword>
<reference evidence="2 3" key="1">
    <citation type="submission" date="2019-01" db="EMBL/GenBank/DDBJ databases">
        <title>Draft genome sequences of three monokaryotic isolates of the white-rot basidiomycete fungus Dichomitus squalens.</title>
        <authorList>
            <consortium name="DOE Joint Genome Institute"/>
            <person name="Lopez S.C."/>
            <person name="Andreopoulos B."/>
            <person name="Pangilinan J."/>
            <person name="Lipzen A."/>
            <person name="Riley R."/>
            <person name="Ahrendt S."/>
            <person name="Ng V."/>
            <person name="Barry K."/>
            <person name="Daum C."/>
            <person name="Grigoriev I.V."/>
            <person name="Hilden K.S."/>
            <person name="Makela M.R."/>
            <person name="de Vries R.P."/>
        </authorList>
    </citation>
    <scope>NUCLEOTIDE SEQUENCE [LARGE SCALE GENOMIC DNA]</scope>
    <source>
        <strain evidence="2 3">CBS 464.89</strain>
    </source>
</reference>
<evidence type="ECO:0000313" key="3">
    <source>
        <dbReference type="Proteomes" id="UP000292082"/>
    </source>
</evidence>
<dbReference type="EMBL" id="ML145213">
    <property type="protein sequence ID" value="TBU53467.1"/>
    <property type="molecule type" value="Genomic_DNA"/>
</dbReference>
<keyword evidence="1" id="KW-1133">Transmembrane helix</keyword>
<evidence type="ECO:0000256" key="1">
    <source>
        <dbReference type="SAM" id="Phobius"/>
    </source>
</evidence>
<dbReference type="Proteomes" id="UP000292082">
    <property type="component" value="Unassembled WGS sequence"/>
</dbReference>
<evidence type="ECO:0000313" key="2">
    <source>
        <dbReference type="EMBL" id="TBU53467.1"/>
    </source>
</evidence>